<evidence type="ECO:0000256" key="3">
    <source>
        <dbReference type="ARBA" id="ARBA00023014"/>
    </source>
</evidence>
<dbReference type="RefSeq" id="WP_018153791.1">
    <property type="nucleotide sequence ID" value="NZ_AP011526.1"/>
</dbReference>
<dbReference type="InterPro" id="IPR007516">
    <property type="entry name" value="Co_F420_Hydgase/DH_bsu_N"/>
</dbReference>
<protein>
    <submittedName>
        <fullName evidence="5">Coenzyme F420 hydrogenase/dehydrogenase beta subunit</fullName>
    </submittedName>
</protein>
<dbReference type="Pfam" id="PF00037">
    <property type="entry name" value="Fer4"/>
    <property type="match status" value="1"/>
</dbReference>
<proteinExistence type="predicted"/>
<dbReference type="Proteomes" id="UP000264208">
    <property type="component" value="Chromosome"/>
</dbReference>
<gene>
    <name evidence="5" type="ORF">MMKA1_00860</name>
</gene>
<sequence>MKSYLNLKEEVWDKNICSGCGACVAVCPTENIYFKEQSPVKFVCDECACIIAPTQNGEHPISAEFCKVTLYDVPCGACYDACPRTSEGKLSQIENGLDNIIKAVKAKSKLNTKGVQSGGAVTAILANAFDEGIIDGALVMMEDKWTMKPESYLATSKEDVLKSAGSRYNWNAPILEALKEAVMDKKLNKLAIVGTPCVINAVYQMMSSDNDLVIPFRNAIRFKISLFCFETFDYSKMTEKLKSINVDPWEVRKMDIDKGKLIVELLDGTIHSFRLNEVEDVVRSGCNVCTDFTGITADISVGNVGSPEGYSTVLIRNKWGKGLFDRAVINGYLEAEEGVDIKPIESLAEKKARRKDGSEI</sequence>
<dbReference type="KEGG" id="mmak:MMKA1_00860"/>
<dbReference type="InterPro" id="IPR017900">
    <property type="entry name" value="4Fe4S_Fe_S_CS"/>
</dbReference>
<keyword evidence="1" id="KW-0479">Metal-binding</keyword>
<dbReference type="PROSITE" id="PS51379">
    <property type="entry name" value="4FE4S_FER_2"/>
    <property type="match status" value="1"/>
</dbReference>
<dbReference type="Gene3D" id="3.30.70.20">
    <property type="match status" value="1"/>
</dbReference>
<feature type="domain" description="4Fe-4S ferredoxin-type" evidence="4">
    <location>
        <begin position="8"/>
        <end position="37"/>
    </location>
</feature>
<keyword evidence="2" id="KW-0408">Iron</keyword>
<reference evidence="5 6" key="1">
    <citation type="submission" date="2009-06" db="EMBL/GenBank/DDBJ databases">
        <title>Molecular Evidence for Microbiologically Influenced Corrosion from genome of Methanogen.</title>
        <authorList>
            <person name="Ito N."/>
            <person name="Tsurumaru H."/>
            <person name="Shimizu A."/>
            <person name="Harada T."/>
            <person name="Hosoyama A."/>
            <person name="Horikawa H."/>
            <person name="Wakai S."/>
            <person name="Sasaki K."/>
            <person name="Nishijima K."/>
            <person name="Ataku H."/>
            <person name="Yamazaki J."/>
            <person name="Mise M."/>
            <person name="Yamazaki S."/>
            <person name="Tanikawa S."/>
            <person name="Harayama S."/>
            <person name="Fujita N."/>
        </authorList>
    </citation>
    <scope>NUCLEOTIDE SEQUENCE [LARGE SCALE GENOMIC DNA]</scope>
    <source>
        <strain evidence="6">KA1 ( NBRC 102054)</strain>
    </source>
</reference>
<dbReference type="GeneID" id="37874585"/>
<dbReference type="GO" id="GO:0052592">
    <property type="term" value="F:oxidoreductase activity, acting on CH or CH2 groups, with an iron-sulfur protein as acceptor"/>
    <property type="evidence" value="ECO:0007669"/>
    <property type="project" value="TreeGrafter"/>
</dbReference>
<accession>A0A2Z5PE70</accession>
<dbReference type="EMBL" id="AP011526">
    <property type="protein sequence ID" value="BAP60203.1"/>
    <property type="molecule type" value="Genomic_DNA"/>
</dbReference>
<dbReference type="Pfam" id="PF04422">
    <property type="entry name" value="FrhB_FdhB_N"/>
    <property type="match status" value="1"/>
</dbReference>
<dbReference type="InterPro" id="IPR045220">
    <property type="entry name" value="FRHB/FDHB/HCAR-like"/>
</dbReference>
<dbReference type="InterPro" id="IPR007525">
    <property type="entry name" value="FrhB_FdhB_C"/>
</dbReference>
<dbReference type="GO" id="GO:0051536">
    <property type="term" value="F:iron-sulfur cluster binding"/>
    <property type="evidence" value="ECO:0007669"/>
    <property type="project" value="UniProtKB-KW"/>
</dbReference>
<evidence type="ECO:0000259" key="4">
    <source>
        <dbReference type="PROSITE" id="PS51379"/>
    </source>
</evidence>
<dbReference type="SUPFAM" id="SSF54862">
    <property type="entry name" value="4Fe-4S ferredoxins"/>
    <property type="match status" value="1"/>
</dbReference>
<name>A0A2Z5PE70_METMI</name>
<evidence type="ECO:0000256" key="1">
    <source>
        <dbReference type="ARBA" id="ARBA00022723"/>
    </source>
</evidence>
<dbReference type="PANTHER" id="PTHR31332:SF0">
    <property type="entry name" value="7-HYDROXYMETHYL CHLOROPHYLL A REDUCTASE, CHLOROPLASTIC"/>
    <property type="match status" value="1"/>
</dbReference>
<evidence type="ECO:0000313" key="6">
    <source>
        <dbReference type="Proteomes" id="UP000264208"/>
    </source>
</evidence>
<dbReference type="AlphaFoldDB" id="A0A2Z5PE70"/>
<dbReference type="InterPro" id="IPR017896">
    <property type="entry name" value="4Fe4S_Fe-S-bd"/>
</dbReference>
<dbReference type="Pfam" id="PF04432">
    <property type="entry name" value="FrhB_FdhB_C"/>
    <property type="match status" value="1"/>
</dbReference>
<evidence type="ECO:0000256" key="2">
    <source>
        <dbReference type="ARBA" id="ARBA00023004"/>
    </source>
</evidence>
<evidence type="ECO:0000313" key="5">
    <source>
        <dbReference type="EMBL" id="BAP60203.1"/>
    </source>
</evidence>
<organism evidence="5 6">
    <name type="scientific">Methanococcus maripaludis KA1</name>
    <dbReference type="NCBI Taxonomy" id="637914"/>
    <lineage>
        <taxon>Archaea</taxon>
        <taxon>Methanobacteriati</taxon>
        <taxon>Methanobacteriota</taxon>
        <taxon>Methanomada group</taxon>
        <taxon>Methanococci</taxon>
        <taxon>Methanococcales</taxon>
        <taxon>Methanococcaceae</taxon>
        <taxon>Methanococcus</taxon>
    </lineage>
</organism>
<keyword evidence="3" id="KW-0411">Iron-sulfur</keyword>
<dbReference type="GO" id="GO:0046872">
    <property type="term" value="F:metal ion binding"/>
    <property type="evidence" value="ECO:0007669"/>
    <property type="project" value="UniProtKB-KW"/>
</dbReference>
<dbReference type="PROSITE" id="PS00198">
    <property type="entry name" value="4FE4S_FER_1"/>
    <property type="match status" value="1"/>
</dbReference>
<dbReference type="PANTHER" id="PTHR31332">
    <property type="entry name" value="7-HYDROXYMETHYL CHLOROPHYLL A REDUCTASE, CHLOROPLASTIC"/>
    <property type="match status" value="1"/>
</dbReference>